<dbReference type="InterPro" id="IPR008271">
    <property type="entry name" value="Ser/Thr_kinase_AS"/>
</dbReference>
<dbReference type="Proteomes" id="UP001175261">
    <property type="component" value="Unassembled WGS sequence"/>
</dbReference>
<reference evidence="5" key="1">
    <citation type="submission" date="2022-10" db="EMBL/GenBank/DDBJ databases">
        <title>Determination and structural analysis of whole genome sequence of Sarocladium strictum F4-1.</title>
        <authorList>
            <person name="Hu L."/>
            <person name="Jiang Y."/>
        </authorList>
    </citation>
    <scope>NUCLEOTIDE SEQUENCE</scope>
    <source>
        <strain evidence="5">F4-1</strain>
    </source>
</reference>
<organism evidence="5 6">
    <name type="scientific">Sarocladium strictum</name>
    <name type="common">Black bundle disease fungus</name>
    <name type="synonym">Acremonium strictum</name>
    <dbReference type="NCBI Taxonomy" id="5046"/>
    <lineage>
        <taxon>Eukaryota</taxon>
        <taxon>Fungi</taxon>
        <taxon>Dikarya</taxon>
        <taxon>Ascomycota</taxon>
        <taxon>Pezizomycotina</taxon>
        <taxon>Sordariomycetes</taxon>
        <taxon>Hypocreomycetidae</taxon>
        <taxon>Hypocreales</taxon>
        <taxon>Sarocladiaceae</taxon>
        <taxon>Sarocladium</taxon>
    </lineage>
</organism>
<evidence type="ECO:0000259" key="3">
    <source>
        <dbReference type="PROSITE" id="PS50006"/>
    </source>
</evidence>
<dbReference type="AlphaFoldDB" id="A0AA39L6P3"/>
<dbReference type="SUPFAM" id="SSF56112">
    <property type="entry name" value="Protein kinase-like (PK-like)"/>
    <property type="match status" value="1"/>
</dbReference>
<dbReference type="InterPro" id="IPR000719">
    <property type="entry name" value="Prot_kinase_dom"/>
</dbReference>
<evidence type="ECO:0000256" key="1">
    <source>
        <dbReference type="ARBA" id="ARBA00005575"/>
    </source>
</evidence>
<gene>
    <name evidence="5" type="ORF">NLU13_7011</name>
</gene>
<dbReference type="PROSITE" id="PS50006">
    <property type="entry name" value="FHA_DOMAIN"/>
    <property type="match status" value="1"/>
</dbReference>
<feature type="domain" description="Protein kinase" evidence="4">
    <location>
        <begin position="157"/>
        <end position="421"/>
    </location>
</feature>
<feature type="compositionally biased region" description="Low complexity" evidence="2">
    <location>
        <begin position="521"/>
        <end position="538"/>
    </location>
</feature>
<dbReference type="Gene3D" id="1.10.510.10">
    <property type="entry name" value="Transferase(Phosphotransferase) domain 1"/>
    <property type="match status" value="1"/>
</dbReference>
<keyword evidence="6" id="KW-1185">Reference proteome</keyword>
<name>A0AA39L6P3_SARSR</name>
<dbReference type="InterPro" id="IPR011009">
    <property type="entry name" value="Kinase-like_dom_sf"/>
</dbReference>
<evidence type="ECO:0000313" key="6">
    <source>
        <dbReference type="Proteomes" id="UP001175261"/>
    </source>
</evidence>
<dbReference type="PANTHER" id="PTHR24347">
    <property type="entry name" value="SERINE/THREONINE-PROTEIN KINASE"/>
    <property type="match status" value="1"/>
</dbReference>
<comment type="caution">
    <text evidence="5">The sequence shown here is derived from an EMBL/GenBank/DDBJ whole genome shotgun (WGS) entry which is preliminary data.</text>
</comment>
<dbReference type="PROSITE" id="PS50011">
    <property type="entry name" value="PROTEIN_KINASE_DOM"/>
    <property type="match status" value="1"/>
</dbReference>
<accession>A0AA39L6P3</accession>
<evidence type="ECO:0000259" key="4">
    <source>
        <dbReference type="PROSITE" id="PS50011"/>
    </source>
</evidence>
<dbReference type="Pfam" id="PF00498">
    <property type="entry name" value="FHA"/>
    <property type="match status" value="1"/>
</dbReference>
<comment type="similarity">
    <text evidence="1">Belongs to the protein kinase superfamily. CAMK Ser/Thr protein kinase family. CHEK2 subfamily.</text>
</comment>
<dbReference type="PROSITE" id="PS00108">
    <property type="entry name" value="PROTEIN_KINASE_ST"/>
    <property type="match status" value="1"/>
</dbReference>
<evidence type="ECO:0000313" key="5">
    <source>
        <dbReference type="EMBL" id="KAK0385834.1"/>
    </source>
</evidence>
<dbReference type="GO" id="GO:0005524">
    <property type="term" value="F:ATP binding"/>
    <property type="evidence" value="ECO:0007669"/>
    <property type="project" value="InterPro"/>
</dbReference>
<feature type="compositionally biased region" description="Basic residues" evidence="2">
    <location>
        <begin position="546"/>
        <end position="555"/>
    </location>
</feature>
<dbReference type="InterPro" id="IPR000253">
    <property type="entry name" value="FHA_dom"/>
</dbReference>
<dbReference type="GO" id="GO:0004672">
    <property type="term" value="F:protein kinase activity"/>
    <property type="evidence" value="ECO:0007669"/>
    <property type="project" value="InterPro"/>
</dbReference>
<dbReference type="Pfam" id="PF00069">
    <property type="entry name" value="Pkinase"/>
    <property type="match status" value="1"/>
</dbReference>
<proteinExistence type="inferred from homology"/>
<dbReference type="SMART" id="SM00240">
    <property type="entry name" value="FHA"/>
    <property type="match status" value="1"/>
</dbReference>
<protein>
    <submittedName>
        <fullName evidence="5">Uncharacterized protein</fullName>
    </submittedName>
</protein>
<dbReference type="EMBL" id="JAPDFR010000006">
    <property type="protein sequence ID" value="KAK0385834.1"/>
    <property type="molecule type" value="Genomic_DNA"/>
</dbReference>
<feature type="region of interest" description="Disordered" evidence="2">
    <location>
        <begin position="465"/>
        <end position="556"/>
    </location>
</feature>
<dbReference type="SUPFAM" id="SSF49879">
    <property type="entry name" value="SMAD/FHA domain"/>
    <property type="match status" value="1"/>
</dbReference>
<dbReference type="SMART" id="SM00220">
    <property type="entry name" value="S_TKc"/>
    <property type="match status" value="1"/>
</dbReference>
<dbReference type="Gene3D" id="2.60.200.20">
    <property type="match status" value="1"/>
</dbReference>
<feature type="compositionally biased region" description="Polar residues" evidence="2">
    <location>
        <begin position="492"/>
        <end position="511"/>
    </location>
</feature>
<sequence>MLKPAFFGGNTDPEDDVPVATLQFSDSRVPGSKDQLNVYVKEILRIGRDTRSNTFVLPDDDEGLVSRNHCEVYAVKYDSGVHHVYARDRGSCNGTYVDGVLIGCGPKMASGYLLQDGDEVQILPYWRFTLSQPESPPKNELTKLQMEELKLFEDKYSLTTRCLGQGSEAAVYLAIDATSRKQLVCKLVNLDKIKGKKSVEEVRRRRQEVDILRQLQHPNILPYIDAIGSPHTLYTFTDLAARGDLMSFIYRHDIIHEFDTQIIVRQVVSGLEYLHRKGIVHRDLKPENILLANSPKIAYSRVMLSDFGASAVPRRSRMTTNVGTMRYQAPEFTYREQSQGPPVDMWSLGIVSLLMLAPYGDRDYSDLNSMGQQELEMSLKNEFFTEDCQCSPEGQSFVWQCLRVQAAARLTARQASQHDWLNSSAAHVEFFEKFDQRVLANWTDRAELNALPLELPCVLSRLESPAADTGDGDRSSYFTPKGPEPITVAQHCDNSPVTEIEPGSNTASFTFQKPPLPVQITPKPTSKPQSPPKATSKTVLKYGERARRRQSKRKRLSELNLRPDLKIHENMHLPLNNLDRHLPPTPNTKKRRHVLEELRQSKAMFLEQ</sequence>
<feature type="domain" description="FHA" evidence="3">
    <location>
        <begin position="44"/>
        <end position="102"/>
    </location>
</feature>
<dbReference type="InterPro" id="IPR008984">
    <property type="entry name" value="SMAD_FHA_dom_sf"/>
</dbReference>
<evidence type="ECO:0000256" key="2">
    <source>
        <dbReference type="SAM" id="MobiDB-lite"/>
    </source>
</evidence>